<dbReference type="AlphaFoldDB" id="A0A7I8DCC7"/>
<dbReference type="KEGG" id="eff:skT53_14710"/>
<evidence type="ECO:0000313" key="2">
    <source>
        <dbReference type="Proteomes" id="UP000593802"/>
    </source>
</evidence>
<reference evidence="1 2" key="1">
    <citation type="submission" date="2020-08" db="EMBL/GenBank/DDBJ databases">
        <title>Complete Genome Sequence of Effusibacillus dendaii Strain skT53, Isolated from Farmland soil.</title>
        <authorList>
            <person name="Konishi T."/>
            <person name="Kawasaki H."/>
        </authorList>
    </citation>
    <scope>NUCLEOTIDE SEQUENCE [LARGE SCALE GENOMIC DNA]</scope>
    <source>
        <strain evidence="2">skT53</strain>
    </source>
</reference>
<name>A0A7I8DCC7_9BACL</name>
<protein>
    <submittedName>
        <fullName evidence="1">Uncharacterized protein</fullName>
    </submittedName>
</protein>
<sequence length="74" mass="8817">MSKICKHDILRRSCYTCDLEDEVKELREENELYRKALEKVNYYNSDTVTNDRRIRHIIGQIVDEALKVDSKNAK</sequence>
<keyword evidence="2" id="KW-1185">Reference proteome</keyword>
<gene>
    <name evidence="1" type="ORF">skT53_14710</name>
</gene>
<evidence type="ECO:0000313" key="1">
    <source>
        <dbReference type="EMBL" id="BCJ86486.1"/>
    </source>
</evidence>
<dbReference type="RefSeq" id="WP_200760484.1">
    <property type="nucleotide sequence ID" value="NZ_AP023366.1"/>
</dbReference>
<proteinExistence type="predicted"/>
<accession>A0A7I8DCC7</accession>
<dbReference type="Proteomes" id="UP000593802">
    <property type="component" value="Chromosome"/>
</dbReference>
<dbReference type="EMBL" id="AP023366">
    <property type="protein sequence ID" value="BCJ86486.1"/>
    <property type="molecule type" value="Genomic_DNA"/>
</dbReference>
<organism evidence="1 2">
    <name type="scientific">Effusibacillus dendaii</name>
    <dbReference type="NCBI Taxonomy" id="2743772"/>
    <lineage>
        <taxon>Bacteria</taxon>
        <taxon>Bacillati</taxon>
        <taxon>Bacillota</taxon>
        <taxon>Bacilli</taxon>
        <taxon>Bacillales</taxon>
        <taxon>Alicyclobacillaceae</taxon>
        <taxon>Effusibacillus</taxon>
    </lineage>
</organism>